<dbReference type="InterPro" id="IPR020904">
    <property type="entry name" value="Sc_DH/Rdtase_CS"/>
</dbReference>
<name>A0A8H4VFI2_9HYPO</name>
<evidence type="ECO:0000256" key="4">
    <source>
        <dbReference type="RuleBase" id="RU000363"/>
    </source>
</evidence>
<organism evidence="5 6">
    <name type="scientific">Ophiocordyceps camponoti-floridani</name>
    <dbReference type="NCBI Taxonomy" id="2030778"/>
    <lineage>
        <taxon>Eukaryota</taxon>
        <taxon>Fungi</taxon>
        <taxon>Dikarya</taxon>
        <taxon>Ascomycota</taxon>
        <taxon>Pezizomycotina</taxon>
        <taxon>Sordariomycetes</taxon>
        <taxon>Hypocreomycetidae</taxon>
        <taxon>Hypocreales</taxon>
        <taxon>Ophiocordycipitaceae</taxon>
        <taxon>Ophiocordyceps</taxon>
    </lineage>
</organism>
<dbReference type="Gene3D" id="3.40.50.720">
    <property type="entry name" value="NAD(P)-binding Rossmann-like Domain"/>
    <property type="match status" value="1"/>
</dbReference>
<keyword evidence="2" id="KW-0521">NADP</keyword>
<dbReference type="GO" id="GO:0005783">
    <property type="term" value="C:endoplasmic reticulum"/>
    <property type="evidence" value="ECO:0007669"/>
    <property type="project" value="TreeGrafter"/>
</dbReference>
<dbReference type="GO" id="GO:0004806">
    <property type="term" value="F:triacylglycerol lipase activity"/>
    <property type="evidence" value="ECO:0007669"/>
    <property type="project" value="TreeGrafter"/>
</dbReference>
<dbReference type="PRINTS" id="PR00080">
    <property type="entry name" value="SDRFAMILY"/>
</dbReference>
<dbReference type="GO" id="GO:0000140">
    <property type="term" value="F:acylglycerone-phosphate reductase (NADP+) activity"/>
    <property type="evidence" value="ECO:0007669"/>
    <property type="project" value="TreeGrafter"/>
</dbReference>
<reference evidence="5 6" key="1">
    <citation type="journal article" date="2020" name="G3 (Bethesda)">
        <title>Genetic Underpinnings of Host Manipulation by Ophiocordyceps as Revealed by Comparative Transcriptomics.</title>
        <authorList>
            <person name="Will I."/>
            <person name="Das B."/>
            <person name="Trinh T."/>
            <person name="Brachmann A."/>
            <person name="Ohm R.A."/>
            <person name="de Bekker C."/>
        </authorList>
    </citation>
    <scope>NUCLEOTIDE SEQUENCE [LARGE SCALE GENOMIC DNA]</scope>
    <source>
        <strain evidence="5 6">EC05</strain>
    </source>
</reference>
<accession>A0A8H4VFI2</accession>
<dbReference type="PANTHER" id="PTHR44169:SF3">
    <property type="entry name" value="SHORT-CHAIN DEHYDROGENASE SRDE"/>
    <property type="match status" value="1"/>
</dbReference>
<evidence type="ECO:0000256" key="2">
    <source>
        <dbReference type="ARBA" id="ARBA00022857"/>
    </source>
</evidence>
<dbReference type="SUPFAM" id="SSF51735">
    <property type="entry name" value="NAD(P)-binding Rossmann-fold domains"/>
    <property type="match status" value="1"/>
</dbReference>
<dbReference type="InterPro" id="IPR036291">
    <property type="entry name" value="NAD(P)-bd_dom_sf"/>
</dbReference>
<dbReference type="EMBL" id="JAACLJ010000002">
    <property type="protein sequence ID" value="KAF4592093.1"/>
    <property type="molecule type" value="Genomic_DNA"/>
</dbReference>
<dbReference type="Pfam" id="PF00106">
    <property type="entry name" value="adh_short"/>
    <property type="match status" value="1"/>
</dbReference>
<sequence length="296" mass="31285">MASKRTILITGCSDGSLGCALALAFHRADWRVLASGRNMAKLKQVEAAGLKTVQLDTTSDESIAAAVSHVGDLTGGSLDVLLNNAGAGYSMPIMDLDIARARQLFDLNVFSIIAVTRAFFPLLSQSSHGGTVVNNTSCSSAIVGALPFAGAYNASKAAAANLTEVMRLELAPFGIRVINLMTGSVKSTFHDNAPRTTLPPDSLYNLAKETVEKTMSGQEATATGADPTKWAQQVVGDLSKSNPPHWLWRGKHAALVRFASFLPVGFLDSTVKSMVGLDIVERKVREQGGATKLKPA</sequence>
<comment type="similarity">
    <text evidence="1 4">Belongs to the short-chain dehydrogenases/reductases (SDR) family.</text>
</comment>
<evidence type="ECO:0000256" key="1">
    <source>
        <dbReference type="ARBA" id="ARBA00006484"/>
    </source>
</evidence>
<comment type="caution">
    <text evidence="5">The sequence shown here is derived from an EMBL/GenBank/DDBJ whole genome shotgun (WGS) entry which is preliminary data.</text>
</comment>
<evidence type="ECO:0000256" key="3">
    <source>
        <dbReference type="ARBA" id="ARBA00023002"/>
    </source>
</evidence>
<evidence type="ECO:0000313" key="5">
    <source>
        <dbReference type="EMBL" id="KAF4592093.1"/>
    </source>
</evidence>
<dbReference type="GO" id="GO:0006654">
    <property type="term" value="P:phosphatidic acid biosynthetic process"/>
    <property type="evidence" value="ECO:0007669"/>
    <property type="project" value="TreeGrafter"/>
</dbReference>
<gene>
    <name evidence="5" type="ORF">GQ602_002392</name>
</gene>
<protein>
    <submittedName>
        <fullName evidence="5">NAD(P)-binding protein</fullName>
    </submittedName>
</protein>
<dbReference type="PROSITE" id="PS00061">
    <property type="entry name" value="ADH_SHORT"/>
    <property type="match status" value="1"/>
</dbReference>
<proteinExistence type="inferred from homology"/>
<dbReference type="GO" id="GO:0005811">
    <property type="term" value="C:lipid droplet"/>
    <property type="evidence" value="ECO:0007669"/>
    <property type="project" value="TreeGrafter"/>
</dbReference>
<dbReference type="AlphaFoldDB" id="A0A8H4VFI2"/>
<dbReference type="PANTHER" id="PTHR44169">
    <property type="entry name" value="NADPH-DEPENDENT 1-ACYLDIHYDROXYACETONE PHOSPHATE REDUCTASE"/>
    <property type="match status" value="1"/>
</dbReference>
<dbReference type="PRINTS" id="PR00081">
    <property type="entry name" value="GDHRDH"/>
</dbReference>
<evidence type="ECO:0000313" key="6">
    <source>
        <dbReference type="Proteomes" id="UP000562929"/>
    </source>
</evidence>
<dbReference type="Proteomes" id="UP000562929">
    <property type="component" value="Unassembled WGS sequence"/>
</dbReference>
<dbReference type="InterPro" id="IPR002347">
    <property type="entry name" value="SDR_fam"/>
</dbReference>
<dbReference type="GO" id="GO:0019433">
    <property type="term" value="P:triglyceride catabolic process"/>
    <property type="evidence" value="ECO:0007669"/>
    <property type="project" value="TreeGrafter"/>
</dbReference>
<dbReference type="OrthoDB" id="2102561at2759"/>
<keyword evidence="3" id="KW-0560">Oxidoreductase</keyword>
<keyword evidence="6" id="KW-1185">Reference proteome</keyword>